<dbReference type="EMBL" id="ML995530">
    <property type="protein sequence ID" value="KAF2136197.1"/>
    <property type="molecule type" value="Genomic_DNA"/>
</dbReference>
<feature type="chain" id="PRO_5025644588" description="Receptor L-domain domain-containing protein" evidence="6">
    <location>
        <begin position="23"/>
        <end position="500"/>
    </location>
</feature>
<dbReference type="SUPFAM" id="SSF52058">
    <property type="entry name" value="L domain-like"/>
    <property type="match status" value="2"/>
</dbReference>
<dbReference type="Proteomes" id="UP000799438">
    <property type="component" value="Unassembled WGS sequence"/>
</dbReference>
<dbReference type="OrthoDB" id="536881at2759"/>
<dbReference type="AlphaFoldDB" id="A0A6A6AZJ4"/>
<keyword evidence="2 6" id="KW-0732">Signal</keyword>
<dbReference type="PANTHER" id="PTHR31018">
    <property type="entry name" value="SPORULATION-SPECIFIC PROTEIN-RELATED"/>
    <property type="match status" value="1"/>
</dbReference>
<proteinExistence type="predicted"/>
<keyword evidence="5" id="KW-1133">Transmembrane helix</keyword>
<keyword evidence="3" id="KW-0325">Glycoprotein</keyword>
<evidence type="ECO:0000256" key="5">
    <source>
        <dbReference type="SAM" id="Phobius"/>
    </source>
</evidence>
<feature type="transmembrane region" description="Helical" evidence="5">
    <location>
        <begin position="481"/>
        <end position="499"/>
    </location>
</feature>
<feature type="compositionally biased region" description="Basic and acidic residues" evidence="4">
    <location>
        <begin position="339"/>
        <end position="349"/>
    </location>
</feature>
<feature type="region of interest" description="Disordered" evidence="4">
    <location>
        <begin position="339"/>
        <end position="360"/>
    </location>
</feature>
<evidence type="ECO:0000256" key="2">
    <source>
        <dbReference type="ARBA" id="ARBA00022729"/>
    </source>
</evidence>
<feature type="region of interest" description="Disordered" evidence="4">
    <location>
        <begin position="385"/>
        <end position="417"/>
    </location>
</feature>
<dbReference type="PANTHER" id="PTHR31018:SF3">
    <property type="entry name" value="RECEPTOR PROTEIN-TYROSINE KINASE"/>
    <property type="match status" value="1"/>
</dbReference>
<feature type="compositionally biased region" description="Low complexity" evidence="4">
    <location>
        <begin position="385"/>
        <end position="400"/>
    </location>
</feature>
<accession>A0A6A6AZJ4</accession>
<evidence type="ECO:0000313" key="8">
    <source>
        <dbReference type="Proteomes" id="UP000799438"/>
    </source>
</evidence>
<sequence>MVYSTKLRSIAASGLLVSTAAAAGCSAPKGGVLVVDVEEALDLASCKTFDGSIAISKDVWDSISLDGLEEITGSLSIEEGADTLTYFSANSLTSLGSLGLHEAPILTGFDLPSLNKIDSLSLSSLPLLWDVDFGDSIEKCSSVEVRDTTLTKLELDVAEPDTIIIEENDFLWSVSVSSTTVNEEISIGANGNALDISFPQLESASKVTMSNASALSFPALTSIDSLVIKDSYIVDEGFDFSLLETISGDLEISGVWDLSSLSLSSLKSVGGDLKVWDSGFSSVNFESLETVGGDMELSGDIEEVSMDELKEVFGSFDVSGASNAQFDCSDWSSFVKGKSSCDKDNKDEPPAEVSVSVSRSTPVASIPTDIASTPALSTSAISIPATPTPIAATPAATTPGRPAPVTPHSTPGAALTPKPLASTPVVISLQTPIVETITNSNGSVTLTTETWATSTPGVGFGTPTPTPSNLVPPFTGVAASVRPFVGMVGFIFAVAFLGLL</sequence>
<reference evidence="7" key="1">
    <citation type="journal article" date="2020" name="Stud. Mycol.">
        <title>101 Dothideomycetes genomes: a test case for predicting lifestyles and emergence of pathogens.</title>
        <authorList>
            <person name="Haridas S."/>
            <person name="Albert R."/>
            <person name="Binder M."/>
            <person name="Bloem J."/>
            <person name="Labutti K."/>
            <person name="Salamov A."/>
            <person name="Andreopoulos B."/>
            <person name="Baker S."/>
            <person name="Barry K."/>
            <person name="Bills G."/>
            <person name="Bluhm B."/>
            <person name="Cannon C."/>
            <person name="Castanera R."/>
            <person name="Culley D."/>
            <person name="Daum C."/>
            <person name="Ezra D."/>
            <person name="Gonzalez J."/>
            <person name="Henrissat B."/>
            <person name="Kuo A."/>
            <person name="Liang C."/>
            <person name="Lipzen A."/>
            <person name="Lutzoni F."/>
            <person name="Magnuson J."/>
            <person name="Mondo S."/>
            <person name="Nolan M."/>
            <person name="Ohm R."/>
            <person name="Pangilinan J."/>
            <person name="Park H.-J."/>
            <person name="Ramirez L."/>
            <person name="Alfaro M."/>
            <person name="Sun H."/>
            <person name="Tritt A."/>
            <person name="Yoshinaga Y."/>
            <person name="Zwiers L.-H."/>
            <person name="Turgeon B."/>
            <person name="Goodwin S."/>
            <person name="Spatafora J."/>
            <person name="Crous P."/>
            <person name="Grigoriev I."/>
        </authorList>
    </citation>
    <scope>NUCLEOTIDE SEQUENCE</scope>
    <source>
        <strain evidence="7">CBS 121167</strain>
    </source>
</reference>
<name>A0A6A6AZJ4_9PEZI</name>
<dbReference type="InterPro" id="IPR051648">
    <property type="entry name" value="CWI-Assembly_Regulator"/>
</dbReference>
<dbReference type="GeneID" id="54304033"/>
<evidence type="ECO:0000313" key="7">
    <source>
        <dbReference type="EMBL" id="KAF2136197.1"/>
    </source>
</evidence>
<evidence type="ECO:0000256" key="3">
    <source>
        <dbReference type="ARBA" id="ARBA00023180"/>
    </source>
</evidence>
<gene>
    <name evidence="7" type="ORF">K452DRAFT_362703</name>
</gene>
<evidence type="ECO:0000256" key="6">
    <source>
        <dbReference type="SAM" id="SignalP"/>
    </source>
</evidence>
<evidence type="ECO:0000256" key="4">
    <source>
        <dbReference type="SAM" id="MobiDB-lite"/>
    </source>
</evidence>
<evidence type="ECO:0000256" key="1">
    <source>
        <dbReference type="ARBA" id="ARBA00004196"/>
    </source>
</evidence>
<dbReference type="RefSeq" id="XP_033391915.1">
    <property type="nucleotide sequence ID" value="XM_033546527.1"/>
</dbReference>
<comment type="subcellular location">
    <subcellularLocation>
        <location evidence="1">Cell envelope</location>
    </subcellularLocation>
</comment>
<evidence type="ECO:0008006" key="9">
    <source>
        <dbReference type="Google" id="ProtNLM"/>
    </source>
</evidence>
<keyword evidence="5" id="KW-0812">Transmembrane</keyword>
<protein>
    <recommendedName>
        <fullName evidence="9">Receptor L-domain domain-containing protein</fullName>
    </recommendedName>
</protein>
<keyword evidence="5" id="KW-0472">Membrane</keyword>
<organism evidence="7 8">
    <name type="scientific">Aplosporella prunicola CBS 121167</name>
    <dbReference type="NCBI Taxonomy" id="1176127"/>
    <lineage>
        <taxon>Eukaryota</taxon>
        <taxon>Fungi</taxon>
        <taxon>Dikarya</taxon>
        <taxon>Ascomycota</taxon>
        <taxon>Pezizomycotina</taxon>
        <taxon>Dothideomycetes</taxon>
        <taxon>Dothideomycetes incertae sedis</taxon>
        <taxon>Botryosphaeriales</taxon>
        <taxon>Aplosporellaceae</taxon>
        <taxon>Aplosporella</taxon>
    </lineage>
</organism>
<keyword evidence="8" id="KW-1185">Reference proteome</keyword>
<feature type="signal peptide" evidence="6">
    <location>
        <begin position="1"/>
        <end position="22"/>
    </location>
</feature>
<dbReference type="PROSITE" id="PS51257">
    <property type="entry name" value="PROKAR_LIPOPROTEIN"/>
    <property type="match status" value="1"/>
</dbReference>